<keyword evidence="1" id="KW-0175">Coiled coil</keyword>
<comment type="caution">
    <text evidence="5">The sequence shown here is derived from an EMBL/GenBank/DDBJ whole genome shotgun (WGS) entry which is preliminary data.</text>
</comment>
<dbReference type="SUPFAM" id="SSF50998">
    <property type="entry name" value="Quinoprotein alcohol dehydrogenase-like"/>
    <property type="match status" value="1"/>
</dbReference>
<feature type="domain" description="HTH luxR-type" evidence="4">
    <location>
        <begin position="876"/>
        <end position="933"/>
    </location>
</feature>
<gene>
    <name evidence="5" type="ORF">ABXZ32_02200</name>
</gene>
<keyword evidence="6" id="KW-1185">Reference proteome</keyword>
<reference evidence="5 6" key="1">
    <citation type="submission" date="2024-07" db="EMBL/GenBank/DDBJ databases">
        <title>The genome sequence of type strain Sediminicola luteus GDMCC 1.2596T.</title>
        <authorList>
            <person name="Liu Y."/>
        </authorList>
    </citation>
    <scope>NUCLEOTIDE SEQUENCE [LARGE SCALE GENOMIC DNA]</scope>
    <source>
        <strain evidence="5 6">GDMCC 1.2596</strain>
    </source>
</reference>
<sequence length="936" mass="107579">MKVPRFLLILFLLSSSLFSQELPPIQNFSPADYQGGNQNWMVSQASNKYIYVANNAGLLEYNGENWKLYESPNGTIVRSVKVIDSLIYTGTYMDFGYWSKDGFGNLQYTSLRDQLKVSMIEDEQFWNILDFGDWVLFQSLDRIYVYNTKDKSFIIVEAKTTRAKIFKVGNTVYFQKINEGVFKIENGKAVLVSDAKVFQQNVLVGAFPLDKKIIFLSEQGDFYQLEGQELSKWNIVASEELKSLNIYSSLQLRDGNILLGTISNGILHIDRNGNIIRVINKEYGLFNNTVLSVFEDAEQNVWLGLDNGISMINLNSPFSVFNDYKGRTGDVYAAEVYQGKLYIGTNQGLFYKQENSQEPFKLIKNTNGQVWRLKIIDDNLFCGHNTGTFIIKGDTAIKISDYPGTWDIKSIKSNPNLLLQGNYSGLSILENRNGQWSFRNRIEGFDISSRFFEFINDQQLLVNHEVKGISTLTIDDDFTKIVHQKNQPPLGYGSSLTTYNDKIWYTSNKDGGMYFFDHKKETFLKDTLMSNQFYSKGEEILGTLISDLKTNKLWGFSNSDFIYVTSGKFNAKPQAIKIPITTVLRRSLGVSGFEFLTHLNDDRYLIGASDGYIILNLDKVTSNSYEVAINNISKESVTTTKDQLLLKDGNELNFKENNINFAFSVPQFDKYKEVKYQYLLEGIYDNWSQWSKGTTVAFKNLPHGKYTFKVRALIGNEPSKNVASYSFVIATPWFVSNLAIFIYIVLAILLSVAIHKRYKSYYRKQREALIRENEKKNKQKKLKAERKIVQIKNEKLKLEIESKNRELAVSTMSIIKKNEFLNAIKDQLKESENNAKIKAVIKTIDHNINNEDDWKFFEDAFNNADKDFLKKVKTVHPDLTSNDLRLCAYLRLNLSSKEIAPLLNISVRSVEVKRYRLRKKMDLPHENSLTEYILGL</sequence>
<keyword evidence="2" id="KW-0472">Membrane</keyword>
<dbReference type="Gene3D" id="2.60.40.10">
    <property type="entry name" value="Immunoglobulins"/>
    <property type="match status" value="1"/>
</dbReference>
<feature type="transmembrane region" description="Helical" evidence="2">
    <location>
        <begin position="733"/>
        <end position="754"/>
    </location>
</feature>
<dbReference type="Gene3D" id="1.10.10.10">
    <property type="entry name" value="Winged helix-like DNA-binding domain superfamily/Winged helix DNA-binding domain"/>
    <property type="match status" value="1"/>
</dbReference>
<evidence type="ECO:0000313" key="6">
    <source>
        <dbReference type="Proteomes" id="UP001549773"/>
    </source>
</evidence>
<evidence type="ECO:0000256" key="1">
    <source>
        <dbReference type="SAM" id="Coils"/>
    </source>
</evidence>
<feature type="chain" id="PRO_5046829156" evidence="3">
    <location>
        <begin position="20"/>
        <end position="936"/>
    </location>
</feature>
<dbReference type="InterPro" id="IPR036388">
    <property type="entry name" value="WH-like_DNA-bd_sf"/>
</dbReference>
<dbReference type="Proteomes" id="UP001549773">
    <property type="component" value="Unassembled WGS sequence"/>
</dbReference>
<keyword evidence="2" id="KW-0812">Transmembrane</keyword>
<evidence type="ECO:0000256" key="2">
    <source>
        <dbReference type="SAM" id="Phobius"/>
    </source>
</evidence>
<name>A0ABV2TSF4_9FLAO</name>
<accession>A0ABV2TSF4</accession>
<keyword evidence="3" id="KW-0732">Signal</keyword>
<dbReference type="EMBL" id="JBEWYP010000001">
    <property type="protein sequence ID" value="MET7028186.1"/>
    <property type="molecule type" value="Genomic_DNA"/>
</dbReference>
<dbReference type="InterPro" id="IPR011047">
    <property type="entry name" value="Quinoprotein_ADH-like_sf"/>
</dbReference>
<evidence type="ECO:0000313" key="5">
    <source>
        <dbReference type="EMBL" id="MET7028186.1"/>
    </source>
</evidence>
<dbReference type="RefSeq" id="WP_354617048.1">
    <property type="nucleotide sequence ID" value="NZ_JBEWYP010000001.1"/>
</dbReference>
<dbReference type="InterPro" id="IPR016032">
    <property type="entry name" value="Sig_transdc_resp-reg_C-effctor"/>
</dbReference>
<proteinExistence type="predicted"/>
<keyword evidence="2" id="KW-1133">Transmembrane helix</keyword>
<dbReference type="SUPFAM" id="SSF46894">
    <property type="entry name" value="C-terminal effector domain of the bipartite response regulators"/>
    <property type="match status" value="1"/>
</dbReference>
<protein>
    <submittedName>
        <fullName evidence="5">Triple tyrosine motif-containing protein</fullName>
    </submittedName>
</protein>
<dbReference type="InterPro" id="IPR015943">
    <property type="entry name" value="WD40/YVTN_repeat-like_dom_sf"/>
</dbReference>
<dbReference type="Pfam" id="PF07495">
    <property type="entry name" value="Y_Y_Y"/>
    <property type="match status" value="1"/>
</dbReference>
<organism evidence="5 6">
    <name type="scientific">Sediminicola luteus</name>
    <dbReference type="NCBI Taxonomy" id="319238"/>
    <lineage>
        <taxon>Bacteria</taxon>
        <taxon>Pseudomonadati</taxon>
        <taxon>Bacteroidota</taxon>
        <taxon>Flavobacteriia</taxon>
        <taxon>Flavobacteriales</taxon>
        <taxon>Flavobacteriaceae</taxon>
        <taxon>Sediminicola</taxon>
    </lineage>
</organism>
<feature type="coiled-coil region" evidence="1">
    <location>
        <begin position="779"/>
        <end position="806"/>
    </location>
</feature>
<evidence type="ECO:0000256" key="3">
    <source>
        <dbReference type="SAM" id="SignalP"/>
    </source>
</evidence>
<dbReference type="SMART" id="SM00421">
    <property type="entry name" value="HTH_LUXR"/>
    <property type="match status" value="1"/>
</dbReference>
<dbReference type="InterPro" id="IPR011123">
    <property type="entry name" value="Y_Y_Y"/>
</dbReference>
<evidence type="ECO:0000259" key="4">
    <source>
        <dbReference type="SMART" id="SM00421"/>
    </source>
</evidence>
<feature type="signal peptide" evidence="3">
    <location>
        <begin position="1"/>
        <end position="19"/>
    </location>
</feature>
<dbReference type="InterPro" id="IPR000792">
    <property type="entry name" value="Tscrpt_reg_LuxR_C"/>
</dbReference>
<dbReference type="Gene3D" id="2.130.10.10">
    <property type="entry name" value="YVTN repeat-like/Quinoprotein amine dehydrogenase"/>
    <property type="match status" value="1"/>
</dbReference>
<dbReference type="InterPro" id="IPR013783">
    <property type="entry name" value="Ig-like_fold"/>
</dbReference>